<reference evidence="1" key="2">
    <citation type="submission" date="2022-06" db="UniProtKB">
        <authorList>
            <consortium name="EnsemblMetazoa"/>
        </authorList>
    </citation>
    <scope>IDENTIFICATION</scope>
    <source>
        <strain evidence="1">PS312</strain>
    </source>
</reference>
<proteinExistence type="predicted"/>
<evidence type="ECO:0000313" key="1">
    <source>
        <dbReference type="EnsemblMetazoa" id="PPA06791.1"/>
    </source>
</evidence>
<dbReference type="AlphaFoldDB" id="A0A2A6CXR7"/>
<organism evidence="1 2">
    <name type="scientific">Pristionchus pacificus</name>
    <name type="common">Parasitic nematode worm</name>
    <dbReference type="NCBI Taxonomy" id="54126"/>
    <lineage>
        <taxon>Eukaryota</taxon>
        <taxon>Metazoa</taxon>
        <taxon>Ecdysozoa</taxon>
        <taxon>Nematoda</taxon>
        <taxon>Chromadorea</taxon>
        <taxon>Rhabditida</taxon>
        <taxon>Rhabditina</taxon>
        <taxon>Diplogasteromorpha</taxon>
        <taxon>Diplogasteroidea</taxon>
        <taxon>Neodiplogasteridae</taxon>
        <taxon>Pristionchus</taxon>
    </lineage>
</organism>
<keyword evidence="2" id="KW-1185">Reference proteome</keyword>
<protein>
    <submittedName>
        <fullName evidence="1">Uncharacterized protein</fullName>
    </submittedName>
</protein>
<sequence length="220" mass="23986">MSRCHGRNITGDPSAMNSTQSFDRLPAGCCKGGGDNTPATPGREQKERTCVQRCFASFHVSLIGAHCFLTLINAAFLFTHVSLKKIETDKYNNVTDSDYLTKEPNAQIITAVILLLINIITLIVLTIPFCVNNRKLTKFALAWCAVLFAGSIAAFICLRNSLDVYTTDTLLLSTALLAIIEGVSMFLKYFYQGCCSDTPSADVSTARSEPSSKPPQFPAK</sequence>
<dbReference type="EnsemblMetazoa" id="PPA06791.1">
    <property type="protein sequence ID" value="PPA06791.1"/>
    <property type="gene ID" value="WBGene00096345"/>
</dbReference>
<name>A0A2A6CXR7_PRIPA</name>
<evidence type="ECO:0000313" key="2">
    <source>
        <dbReference type="Proteomes" id="UP000005239"/>
    </source>
</evidence>
<dbReference type="Proteomes" id="UP000005239">
    <property type="component" value="Unassembled WGS sequence"/>
</dbReference>
<accession>A0A2A6CXR7</accession>
<reference evidence="2" key="1">
    <citation type="journal article" date="2008" name="Nat. Genet.">
        <title>The Pristionchus pacificus genome provides a unique perspective on nematode lifestyle and parasitism.</title>
        <authorList>
            <person name="Dieterich C."/>
            <person name="Clifton S.W."/>
            <person name="Schuster L.N."/>
            <person name="Chinwalla A."/>
            <person name="Delehaunty K."/>
            <person name="Dinkelacker I."/>
            <person name="Fulton L."/>
            <person name="Fulton R."/>
            <person name="Godfrey J."/>
            <person name="Minx P."/>
            <person name="Mitreva M."/>
            <person name="Roeseler W."/>
            <person name="Tian H."/>
            <person name="Witte H."/>
            <person name="Yang S.P."/>
            <person name="Wilson R.K."/>
            <person name="Sommer R.J."/>
        </authorList>
    </citation>
    <scope>NUCLEOTIDE SEQUENCE [LARGE SCALE GENOMIC DNA]</scope>
    <source>
        <strain evidence="2">PS312</strain>
    </source>
</reference>
<gene>
    <name evidence="1" type="primary">WBGene00096345</name>
</gene>
<accession>A0A8R1U6Z0</accession>